<organism evidence="3 4">
    <name type="scientific">Paenibacillus glucanolyticus</name>
    <dbReference type="NCBI Taxonomy" id="59843"/>
    <lineage>
        <taxon>Bacteria</taxon>
        <taxon>Bacillati</taxon>
        <taxon>Bacillota</taxon>
        <taxon>Bacilli</taxon>
        <taxon>Bacillales</taxon>
        <taxon>Paenibacillaceae</taxon>
        <taxon>Paenibacillus</taxon>
    </lineage>
</organism>
<evidence type="ECO:0000313" key="3">
    <source>
        <dbReference type="EMBL" id="KZS44224.1"/>
    </source>
</evidence>
<reference evidence="3" key="1">
    <citation type="journal article" date="2016" name="Genome Announc.">
        <title>Draft genomes of two strains of Paenibacillus glucanolyticus with capability to degrade lignocellulose.</title>
        <authorList>
            <person name="Mathews S.L."/>
            <person name="Pawlak J."/>
            <person name="Grunden A.M."/>
        </authorList>
    </citation>
    <scope>NUCLEOTIDE SEQUENCE [LARGE SCALE GENOMIC DNA]</scope>
    <source>
        <strain evidence="3">SLM1</strain>
    </source>
</reference>
<dbReference type="InterPro" id="IPR006674">
    <property type="entry name" value="HD_domain"/>
</dbReference>
<dbReference type="RefSeq" id="WP_063480303.1">
    <property type="nucleotide sequence ID" value="NZ_CP147845.1"/>
</dbReference>
<dbReference type="CDD" id="cd04492">
    <property type="entry name" value="YhaM_OBF_like"/>
    <property type="match status" value="1"/>
</dbReference>
<dbReference type="InterPro" id="IPR012340">
    <property type="entry name" value="NA-bd_OB-fold"/>
</dbReference>
<dbReference type="GeneID" id="97554187"/>
<keyword evidence="4" id="KW-1185">Reference proteome</keyword>
<evidence type="ECO:0000259" key="2">
    <source>
        <dbReference type="Pfam" id="PF01966"/>
    </source>
</evidence>
<evidence type="ECO:0000313" key="4">
    <source>
        <dbReference type="Proteomes" id="UP000076796"/>
    </source>
</evidence>
<dbReference type="OrthoDB" id="9778453at2"/>
<dbReference type="GO" id="GO:0016787">
    <property type="term" value="F:hydrolase activity"/>
    <property type="evidence" value="ECO:0007669"/>
    <property type="project" value="UniProtKB-KW"/>
</dbReference>
<evidence type="ECO:0000256" key="1">
    <source>
        <dbReference type="ARBA" id="ARBA00022801"/>
    </source>
</evidence>
<dbReference type="AlphaFoldDB" id="A0A163F932"/>
<dbReference type="Gene3D" id="1.10.3210.10">
    <property type="entry name" value="Hypothetical protein af1432"/>
    <property type="match status" value="1"/>
</dbReference>
<feature type="domain" description="HD" evidence="2">
    <location>
        <begin position="162"/>
        <end position="283"/>
    </location>
</feature>
<dbReference type="Proteomes" id="UP000076796">
    <property type="component" value="Unassembled WGS sequence"/>
</dbReference>
<dbReference type="GO" id="GO:0031125">
    <property type="term" value="P:rRNA 3'-end processing"/>
    <property type="evidence" value="ECO:0007669"/>
    <property type="project" value="TreeGrafter"/>
</dbReference>
<dbReference type="Pfam" id="PF01966">
    <property type="entry name" value="HD"/>
    <property type="match status" value="1"/>
</dbReference>
<sequence length="318" mass="35992">MKPINKLSIQDDFVGFYLLKELNMRQTSGTPPKDYFDIVLSDASGQISAKYWDVTIQDKETFLPMQLVKIQGTVLSYRDQPQVKISRIRKASEEDGVSLTDFVRAAPIRPVDLLHTIKLTMNEITEPQIRTIVQYCVAKVEEKLMHYPAAKTYHHAYFAGLAYHIVRMLEIGDFICKQRPFLKPDFIKAGIILHDIAKPEEMIAQMGIVTDYSNQGKLIGHIALASNWIVEAALQNEIPLESEVVLGLQHLVLSHHNLGEWGSPVQPQTAEAVALHHIDLLDAKLQMVEDALDTTIETEPWTPMIRGLDNKAIYRLKA</sequence>
<dbReference type="Gene3D" id="2.40.50.140">
    <property type="entry name" value="Nucleic acid-binding proteins"/>
    <property type="match status" value="1"/>
</dbReference>
<dbReference type="STRING" id="59843.A3958_01885"/>
<proteinExistence type="predicted"/>
<dbReference type="EMBL" id="LWMH01000002">
    <property type="protein sequence ID" value="KZS44224.1"/>
    <property type="molecule type" value="Genomic_DNA"/>
</dbReference>
<protein>
    <submittedName>
        <fullName evidence="3">Phosphohydrolase</fullName>
    </submittedName>
</protein>
<accession>A0A163F932</accession>
<dbReference type="PANTHER" id="PTHR37294:SF1">
    <property type="entry name" value="3'-5' EXORIBONUCLEASE YHAM"/>
    <property type="match status" value="1"/>
</dbReference>
<dbReference type="InterPro" id="IPR050798">
    <property type="entry name" value="YhaM_exoribonuc/phosphodiest"/>
</dbReference>
<name>A0A163F932_9BACL</name>
<dbReference type="SUPFAM" id="SSF109604">
    <property type="entry name" value="HD-domain/PDEase-like"/>
    <property type="match status" value="1"/>
</dbReference>
<gene>
    <name evidence="3" type="ORF">AWU65_29620</name>
</gene>
<comment type="caution">
    <text evidence="3">The sequence shown here is derived from an EMBL/GenBank/DDBJ whole genome shotgun (WGS) entry which is preliminary data.</text>
</comment>
<dbReference type="PANTHER" id="PTHR37294">
    <property type="entry name" value="3'-5' EXORIBONUCLEASE YHAM"/>
    <property type="match status" value="1"/>
</dbReference>
<keyword evidence="1 3" id="KW-0378">Hydrolase</keyword>